<reference evidence="1 2" key="1">
    <citation type="submission" date="2017-03" db="EMBL/GenBank/DDBJ databases">
        <title>Whole genome sequences of fourteen strains of Bradyrhizobium canariense and one strain of Bradyrhizobium japonicum isolated from Lupinus (Papilionoideae: Genisteae) species in Algeria.</title>
        <authorList>
            <person name="Crovadore J."/>
            <person name="Chekireb D."/>
            <person name="Brachmann A."/>
            <person name="Chablais R."/>
            <person name="Cochard B."/>
            <person name="Lefort F."/>
        </authorList>
    </citation>
    <scope>NUCLEOTIDE SEQUENCE [LARGE SCALE GENOMIC DNA]</scope>
    <source>
        <strain evidence="1 2">UBMA197</strain>
    </source>
</reference>
<evidence type="ECO:0000313" key="1">
    <source>
        <dbReference type="EMBL" id="OSJ35200.1"/>
    </source>
</evidence>
<dbReference type="AlphaFoldDB" id="A0A1Y2JTK6"/>
<dbReference type="InterPro" id="IPR051446">
    <property type="entry name" value="HTH_trans_reg/aminotransferase"/>
</dbReference>
<dbReference type="PANTHER" id="PTHR46577:SF1">
    <property type="entry name" value="HTH-TYPE TRANSCRIPTIONAL REGULATORY PROTEIN GABR"/>
    <property type="match status" value="1"/>
</dbReference>
<evidence type="ECO:0008006" key="3">
    <source>
        <dbReference type="Google" id="ProtNLM"/>
    </source>
</evidence>
<dbReference type="InterPro" id="IPR015424">
    <property type="entry name" value="PyrdxlP-dep_Trfase"/>
</dbReference>
<dbReference type="PANTHER" id="PTHR46577">
    <property type="entry name" value="HTH-TYPE TRANSCRIPTIONAL REGULATORY PROTEIN GABR"/>
    <property type="match status" value="1"/>
</dbReference>
<dbReference type="Gene3D" id="3.40.640.10">
    <property type="entry name" value="Type I PLP-dependent aspartate aminotransferase-like (Major domain)"/>
    <property type="match status" value="1"/>
</dbReference>
<name>A0A1Y2JTK6_BRAJP</name>
<comment type="caution">
    <text evidence="1">The sequence shown here is derived from an EMBL/GenBank/DDBJ whole genome shotgun (WGS) entry which is preliminary data.</text>
</comment>
<dbReference type="EMBL" id="NAFL01000221">
    <property type="protein sequence ID" value="OSJ35200.1"/>
    <property type="molecule type" value="Genomic_DNA"/>
</dbReference>
<sequence length="220" mass="24277">MQSVEEHPVIEMSRTHPPLVPAVFDPEYRAALADVIARFTPSEMVGAHRWMGSELDRAAGAAFTGHRLGMPPEPGRVVVTNGTQSAFNMLIGVLVGPGNVLTVECPTYPPILVLAARFGLRPRGVAMDEEGMLPEALEELCRTDRPKAIYLLSTLQNPTMSTMSHGRGGRSSPRRDISICRSSKMIFTACCPRPGFRHSQRWRRSEPAICWVSRRASQRA</sequence>
<accession>A0A1Y2JTK6</accession>
<proteinExistence type="predicted"/>
<protein>
    <recommendedName>
        <fullName evidence="3">Aminotransferase class I/classII domain-containing protein</fullName>
    </recommendedName>
</protein>
<dbReference type="SUPFAM" id="SSF53383">
    <property type="entry name" value="PLP-dependent transferases"/>
    <property type="match status" value="1"/>
</dbReference>
<gene>
    <name evidence="1" type="ORF">BSZ19_09260</name>
</gene>
<evidence type="ECO:0000313" key="2">
    <source>
        <dbReference type="Proteomes" id="UP000193335"/>
    </source>
</evidence>
<dbReference type="Proteomes" id="UP000193335">
    <property type="component" value="Unassembled WGS sequence"/>
</dbReference>
<organism evidence="1 2">
    <name type="scientific">Bradyrhizobium japonicum</name>
    <dbReference type="NCBI Taxonomy" id="375"/>
    <lineage>
        <taxon>Bacteria</taxon>
        <taxon>Pseudomonadati</taxon>
        <taxon>Pseudomonadota</taxon>
        <taxon>Alphaproteobacteria</taxon>
        <taxon>Hyphomicrobiales</taxon>
        <taxon>Nitrobacteraceae</taxon>
        <taxon>Bradyrhizobium</taxon>
    </lineage>
</organism>
<dbReference type="InterPro" id="IPR015421">
    <property type="entry name" value="PyrdxlP-dep_Trfase_major"/>
</dbReference>